<reference evidence="3 4" key="1">
    <citation type="submission" date="2016-10" db="EMBL/GenBank/DDBJ databases">
        <authorList>
            <person name="de Groot N.N."/>
        </authorList>
    </citation>
    <scope>NUCLEOTIDE SEQUENCE [LARGE SCALE GENOMIC DNA]</scope>
    <source>
        <strain evidence="3 4">JCM 11308</strain>
    </source>
</reference>
<keyword evidence="4" id="KW-1185">Reference proteome</keyword>
<comment type="similarity">
    <text evidence="1">Belongs to the AHA1 family.</text>
</comment>
<dbReference type="RefSeq" id="WP_139191118.1">
    <property type="nucleotide sequence ID" value="NZ_FNAB01000001.1"/>
</dbReference>
<evidence type="ECO:0000256" key="1">
    <source>
        <dbReference type="ARBA" id="ARBA00006817"/>
    </source>
</evidence>
<gene>
    <name evidence="3" type="ORF">SAMN05444580_101320</name>
</gene>
<dbReference type="Gene3D" id="3.30.530.20">
    <property type="match status" value="1"/>
</dbReference>
<dbReference type="Pfam" id="PF08327">
    <property type="entry name" value="AHSA1"/>
    <property type="match status" value="1"/>
</dbReference>
<sequence>MGYASFSNWRRMEGDRQTIWNAFTHPVECGAYEEHKTETVLPPDFEMAAGQSWDSKHGEECDFDIVRWSITKYVPHELIAYSGKQRGIRQDVTLTMEPEGNGYVLTESIRFRPAFAGRIGSQLVSWLLLASGLLAKVGDDKGEFLDLLEEHLEQTYG</sequence>
<dbReference type="SUPFAM" id="SSF55961">
    <property type="entry name" value="Bet v1-like"/>
    <property type="match status" value="1"/>
</dbReference>
<dbReference type="InterPro" id="IPR023393">
    <property type="entry name" value="START-like_dom_sf"/>
</dbReference>
<dbReference type="STRING" id="168276.SAMN05444580_101320"/>
<dbReference type="AlphaFoldDB" id="A0A1G6MUR7"/>
<evidence type="ECO:0000313" key="3">
    <source>
        <dbReference type="EMBL" id="SDC59262.1"/>
    </source>
</evidence>
<dbReference type="Proteomes" id="UP000199417">
    <property type="component" value="Unassembled WGS sequence"/>
</dbReference>
<dbReference type="EMBL" id="FNAB01000001">
    <property type="protein sequence ID" value="SDC59262.1"/>
    <property type="molecule type" value="Genomic_DNA"/>
</dbReference>
<organism evidence="3 4">
    <name type="scientific">Rhodococcus tukisamuensis</name>
    <dbReference type="NCBI Taxonomy" id="168276"/>
    <lineage>
        <taxon>Bacteria</taxon>
        <taxon>Bacillati</taxon>
        <taxon>Actinomycetota</taxon>
        <taxon>Actinomycetes</taxon>
        <taxon>Mycobacteriales</taxon>
        <taxon>Nocardiaceae</taxon>
        <taxon>Rhodococcus</taxon>
    </lineage>
</organism>
<evidence type="ECO:0000313" key="4">
    <source>
        <dbReference type="Proteomes" id="UP000199417"/>
    </source>
</evidence>
<accession>A0A1G6MUR7</accession>
<protein>
    <submittedName>
        <fullName evidence="3">Activator of Hsp90 ATPase homolog 1-like protein</fullName>
    </submittedName>
</protein>
<name>A0A1G6MUR7_9NOCA</name>
<proteinExistence type="inferred from homology"/>
<evidence type="ECO:0000259" key="2">
    <source>
        <dbReference type="Pfam" id="PF08327"/>
    </source>
</evidence>
<dbReference type="InterPro" id="IPR013538">
    <property type="entry name" value="ASHA1/2-like_C"/>
</dbReference>
<feature type="domain" description="Activator of Hsp90 ATPase homologue 1/2-like C-terminal" evidence="2">
    <location>
        <begin position="16"/>
        <end position="106"/>
    </location>
</feature>